<evidence type="ECO:0000313" key="2">
    <source>
        <dbReference type="Proteomes" id="UP000193411"/>
    </source>
</evidence>
<reference evidence="1 2" key="1">
    <citation type="submission" date="2016-07" db="EMBL/GenBank/DDBJ databases">
        <title>Pervasive Adenine N6-methylation of Active Genes in Fungi.</title>
        <authorList>
            <consortium name="DOE Joint Genome Institute"/>
            <person name="Mondo S.J."/>
            <person name="Dannebaum R.O."/>
            <person name="Kuo R.C."/>
            <person name="Labutti K."/>
            <person name="Haridas S."/>
            <person name="Kuo A."/>
            <person name="Salamov A."/>
            <person name="Ahrendt S.R."/>
            <person name="Lipzen A."/>
            <person name="Sullivan W."/>
            <person name="Andreopoulos W.B."/>
            <person name="Clum A."/>
            <person name="Lindquist E."/>
            <person name="Daum C."/>
            <person name="Ramamoorthy G.K."/>
            <person name="Gryganskyi A."/>
            <person name="Culley D."/>
            <person name="Magnuson J.K."/>
            <person name="James T.Y."/>
            <person name="O'Malley M.A."/>
            <person name="Stajich J.E."/>
            <person name="Spatafora J.W."/>
            <person name="Visel A."/>
            <person name="Grigoriev I.V."/>
        </authorList>
    </citation>
    <scope>NUCLEOTIDE SEQUENCE [LARGE SCALE GENOMIC DNA]</scope>
    <source>
        <strain evidence="1 2">PL171</strain>
    </source>
</reference>
<dbReference type="EMBL" id="MCFL01000044">
    <property type="protein sequence ID" value="ORZ32630.1"/>
    <property type="molecule type" value="Genomic_DNA"/>
</dbReference>
<keyword evidence="2" id="KW-1185">Reference proteome</keyword>
<comment type="caution">
    <text evidence="1">The sequence shown here is derived from an EMBL/GenBank/DDBJ whole genome shotgun (WGS) entry which is preliminary data.</text>
</comment>
<dbReference type="AlphaFoldDB" id="A0A1Y2HDG0"/>
<proteinExistence type="predicted"/>
<gene>
    <name evidence="1" type="ORF">BCR44DRAFT_79829</name>
</gene>
<organism evidence="1 2">
    <name type="scientific">Catenaria anguillulae PL171</name>
    <dbReference type="NCBI Taxonomy" id="765915"/>
    <lineage>
        <taxon>Eukaryota</taxon>
        <taxon>Fungi</taxon>
        <taxon>Fungi incertae sedis</taxon>
        <taxon>Blastocladiomycota</taxon>
        <taxon>Blastocladiomycetes</taxon>
        <taxon>Blastocladiales</taxon>
        <taxon>Catenariaceae</taxon>
        <taxon>Catenaria</taxon>
    </lineage>
</organism>
<sequence>MFASHGTSPLPSASVSALAGAASSSTTPKPPKSFDTLTTHRVSTIGFVGVHTSEAHARRKARRSADSHLTSAERLVQKKSDWSIPEPTDQAHVTWVLRIIAYMRTKQYSHLVYVGVSNETQAATGAVGGQWSMALMTMRDAVAMTFAEIEDEEERWTAFQEYLTHCIRINAEGTAVVLGDYVAHPIAVKSDRVAASRLLVNSPSRVPSL</sequence>
<name>A0A1Y2HDG0_9FUNG</name>
<protein>
    <submittedName>
        <fullName evidence="1">Uncharacterized protein</fullName>
    </submittedName>
</protein>
<dbReference type="Proteomes" id="UP000193411">
    <property type="component" value="Unassembled WGS sequence"/>
</dbReference>
<accession>A0A1Y2HDG0</accession>
<evidence type="ECO:0000313" key="1">
    <source>
        <dbReference type="EMBL" id="ORZ32630.1"/>
    </source>
</evidence>